<dbReference type="Gene3D" id="1.10.10.10">
    <property type="entry name" value="Winged helix-like DNA-binding domain superfamily/Winged helix DNA-binding domain"/>
    <property type="match status" value="1"/>
</dbReference>
<evidence type="ECO:0000256" key="3">
    <source>
        <dbReference type="ARBA" id="ARBA00023163"/>
    </source>
</evidence>
<dbReference type="PANTHER" id="PTHR33204:SF29">
    <property type="entry name" value="TRANSCRIPTIONAL REGULATOR"/>
    <property type="match status" value="1"/>
</dbReference>
<name>A0A2D1U5I3_9SPHI</name>
<dbReference type="Pfam" id="PF01638">
    <property type="entry name" value="HxlR"/>
    <property type="match status" value="1"/>
</dbReference>
<keyword evidence="1" id="KW-0805">Transcription regulation</keyword>
<keyword evidence="2" id="KW-0238">DNA-binding</keyword>
<feature type="domain" description="HTH hxlR-type" evidence="4">
    <location>
        <begin position="19"/>
        <end position="118"/>
    </location>
</feature>
<dbReference type="PROSITE" id="PS51118">
    <property type="entry name" value="HTH_HXLR"/>
    <property type="match status" value="1"/>
</dbReference>
<sequence>MRKENSTNLENEVQINASCGMAYTLDLIGGRWKPTILWRLLNNGSLRYSKLRKSMPNISERILILQLRELENDGLVNRIIYPEVPPRVEYKLTELGLKLEPVLRLLSDWGETNRPTGG</sequence>
<dbReference type="GO" id="GO:0003677">
    <property type="term" value="F:DNA binding"/>
    <property type="evidence" value="ECO:0007669"/>
    <property type="project" value="UniProtKB-KW"/>
</dbReference>
<accession>A0A2D1U5I3</accession>
<dbReference type="AlphaFoldDB" id="A0A2D1U5I3"/>
<dbReference type="PANTHER" id="PTHR33204">
    <property type="entry name" value="TRANSCRIPTIONAL REGULATOR, MARR FAMILY"/>
    <property type="match status" value="1"/>
</dbReference>
<evidence type="ECO:0000259" key="4">
    <source>
        <dbReference type="PROSITE" id="PS51118"/>
    </source>
</evidence>
<evidence type="ECO:0000256" key="1">
    <source>
        <dbReference type="ARBA" id="ARBA00023015"/>
    </source>
</evidence>
<dbReference type="OrthoDB" id="7678715at2"/>
<dbReference type="RefSeq" id="WP_099438800.1">
    <property type="nucleotide sequence ID" value="NZ_CP024091.1"/>
</dbReference>
<organism evidence="5 6">
    <name type="scientific">Pedobacter ginsengisoli</name>
    <dbReference type="NCBI Taxonomy" id="363852"/>
    <lineage>
        <taxon>Bacteria</taxon>
        <taxon>Pseudomonadati</taxon>
        <taxon>Bacteroidota</taxon>
        <taxon>Sphingobacteriia</taxon>
        <taxon>Sphingobacteriales</taxon>
        <taxon>Sphingobacteriaceae</taxon>
        <taxon>Pedobacter</taxon>
    </lineage>
</organism>
<proteinExistence type="predicted"/>
<protein>
    <submittedName>
        <fullName evidence="5">Transcriptional regulator</fullName>
    </submittedName>
</protein>
<dbReference type="SUPFAM" id="SSF46785">
    <property type="entry name" value="Winged helix' DNA-binding domain"/>
    <property type="match status" value="1"/>
</dbReference>
<dbReference type="InterPro" id="IPR036390">
    <property type="entry name" value="WH_DNA-bd_sf"/>
</dbReference>
<dbReference type="InterPro" id="IPR002577">
    <property type="entry name" value="HTH_HxlR"/>
</dbReference>
<dbReference type="KEGG" id="pgs:CPT03_10440"/>
<reference evidence="5 6" key="1">
    <citation type="submission" date="2017-10" db="EMBL/GenBank/DDBJ databases">
        <title>Whole genome of Pedobacter ginsengisoli T01R-27 isolated from tomato rhizosphere.</title>
        <authorList>
            <person name="Weon H.-Y."/>
            <person name="Lee S.A."/>
            <person name="Sang M.K."/>
            <person name="Song J."/>
        </authorList>
    </citation>
    <scope>NUCLEOTIDE SEQUENCE [LARGE SCALE GENOMIC DNA]</scope>
    <source>
        <strain evidence="5 6">T01R-27</strain>
    </source>
</reference>
<evidence type="ECO:0000313" key="5">
    <source>
        <dbReference type="EMBL" id="ATP56866.1"/>
    </source>
</evidence>
<dbReference type="InterPro" id="IPR036388">
    <property type="entry name" value="WH-like_DNA-bd_sf"/>
</dbReference>
<dbReference type="Proteomes" id="UP000223749">
    <property type="component" value="Chromosome"/>
</dbReference>
<evidence type="ECO:0000313" key="6">
    <source>
        <dbReference type="Proteomes" id="UP000223749"/>
    </source>
</evidence>
<gene>
    <name evidence="5" type="ORF">CPT03_10440</name>
</gene>
<keyword evidence="6" id="KW-1185">Reference proteome</keyword>
<dbReference type="EMBL" id="CP024091">
    <property type="protein sequence ID" value="ATP56866.1"/>
    <property type="molecule type" value="Genomic_DNA"/>
</dbReference>
<keyword evidence="3" id="KW-0804">Transcription</keyword>
<evidence type="ECO:0000256" key="2">
    <source>
        <dbReference type="ARBA" id="ARBA00023125"/>
    </source>
</evidence>